<gene>
    <name evidence="4" type="ORF">SAMN05216191_11682</name>
</gene>
<name>A0A1G9V9H3_9BACL</name>
<dbReference type="SMART" id="SM00278">
    <property type="entry name" value="HhH1"/>
    <property type="match status" value="2"/>
</dbReference>
<evidence type="ECO:0000313" key="5">
    <source>
        <dbReference type="Proteomes" id="UP000182783"/>
    </source>
</evidence>
<sequence length="239" mass="23044">MNVRRIASMMAAALLGGGLIWAADREENNGIAGWESLNVSMAQALGVADKPNTAVTAGVKGEEALKPKEAAVDKGAAVGAGEAGADLKGSSGPAEAGSAGGTVNGNAAGAAWGGEAVATAAGNTAQSTAEARDATATVSSSTASSNAASSSTASGSTASGSTASGSTASTSQASAEGRINVNTADAAALMNLPGIGGKKAQAIIDYRSSKGAFRSLSDLGEVKGIGPKMLEKLEPLVSF</sequence>
<reference evidence="4 5" key="1">
    <citation type="submission" date="2016-10" db="EMBL/GenBank/DDBJ databases">
        <authorList>
            <person name="de Groot N.N."/>
        </authorList>
    </citation>
    <scope>NUCLEOTIDE SEQUENCE [LARGE SCALE GENOMIC DNA]</scope>
    <source>
        <strain evidence="4 5">CGMCC 1.10239</strain>
    </source>
</reference>
<keyword evidence="2" id="KW-0732">Signal</keyword>
<dbReference type="SUPFAM" id="SSF47781">
    <property type="entry name" value="RuvA domain 2-like"/>
    <property type="match status" value="1"/>
</dbReference>
<organism evidence="4 5">
    <name type="scientific">Paenibacillus jilunlii</name>
    <dbReference type="NCBI Taxonomy" id="682956"/>
    <lineage>
        <taxon>Bacteria</taxon>
        <taxon>Bacillati</taxon>
        <taxon>Bacillota</taxon>
        <taxon>Bacilli</taxon>
        <taxon>Bacillales</taxon>
        <taxon>Paenibacillaceae</taxon>
        <taxon>Paenibacillus</taxon>
    </lineage>
</organism>
<dbReference type="PANTHER" id="PTHR21180:SF32">
    <property type="entry name" value="ENDONUCLEASE_EXONUCLEASE_PHOSPHATASE FAMILY DOMAIN-CONTAINING PROTEIN 1"/>
    <property type="match status" value="1"/>
</dbReference>
<feature type="signal peptide" evidence="2">
    <location>
        <begin position="1"/>
        <end position="22"/>
    </location>
</feature>
<feature type="domain" description="Helix-hairpin-helix DNA-binding motif class 1" evidence="3">
    <location>
        <begin position="187"/>
        <end position="206"/>
    </location>
</feature>
<dbReference type="Gene3D" id="1.10.150.320">
    <property type="entry name" value="Photosystem II 12 kDa extrinsic protein"/>
    <property type="match status" value="1"/>
</dbReference>
<dbReference type="InterPro" id="IPR003583">
    <property type="entry name" value="Hlx-hairpin-Hlx_DNA-bd_motif"/>
</dbReference>
<dbReference type="GO" id="GO:0006281">
    <property type="term" value="P:DNA repair"/>
    <property type="evidence" value="ECO:0007669"/>
    <property type="project" value="InterPro"/>
</dbReference>
<feature type="domain" description="Helix-hairpin-helix DNA-binding motif class 1" evidence="3">
    <location>
        <begin position="217"/>
        <end position="236"/>
    </location>
</feature>
<dbReference type="AlphaFoldDB" id="A0A1G9V9H3"/>
<dbReference type="GO" id="GO:0015628">
    <property type="term" value="P:protein secretion by the type II secretion system"/>
    <property type="evidence" value="ECO:0007669"/>
    <property type="project" value="TreeGrafter"/>
</dbReference>
<accession>A0A1G9V9H3</accession>
<dbReference type="GO" id="GO:0003677">
    <property type="term" value="F:DNA binding"/>
    <property type="evidence" value="ECO:0007669"/>
    <property type="project" value="InterPro"/>
</dbReference>
<feature type="chain" id="PRO_5010186927" evidence="2">
    <location>
        <begin position="23"/>
        <end position="239"/>
    </location>
</feature>
<dbReference type="InterPro" id="IPR010994">
    <property type="entry name" value="RuvA_2-like"/>
</dbReference>
<dbReference type="RefSeq" id="WP_074648557.1">
    <property type="nucleotide sequence ID" value="NZ_CP048429.1"/>
</dbReference>
<dbReference type="Pfam" id="PF12836">
    <property type="entry name" value="HHH_3"/>
    <property type="match status" value="1"/>
</dbReference>
<feature type="compositionally biased region" description="Low complexity" evidence="1">
    <location>
        <begin position="134"/>
        <end position="175"/>
    </location>
</feature>
<dbReference type="InterPro" id="IPR051675">
    <property type="entry name" value="Endo/Exo/Phosphatase_dom_1"/>
</dbReference>
<proteinExistence type="predicted"/>
<evidence type="ECO:0000259" key="3">
    <source>
        <dbReference type="SMART" id="SM00278"/>
    </source>
</evidence>
<dbReference type="EMBL" id="FNGM01000016">
    <property type="protein sequence ID" value="SDM68545.1"/>
    <property type="molecule type" value="Genomic_DNA"/>
</dbReference>
<protein>
    <submittedName>
        <fullName evidence="4">Competence protein ComEA</fullName>
    </submittedName>
</protein>
<dbReference type="InterPro" id="IPR004509">
    <property type="entry name" value="Competence_ComEA_HhH"/>
</dbReference>
<evidence type="ECO:0000313" key="4">
    <source>
        <dbReference type="EMBL" id="SDM68545.1"/>
    </source>
</evidence>
<evidence type="ECO:0000256" key="1">
    <source>
        <dbReference type="SAM" id="MobiDB-lite"/>
    </source>
</evidence>
<dbReference type="NCBIfam" id="TIGR00426">
    <property type="entry name" value="competence protein ComEA helix-hairpin-helix repeat region"/>
    <property type="match status" value="1"/>
</dbReference>
<evidence type="ECO:0000256" key="2">
    <source>
        <dbReference type="SAM" id="SignalP"/>
    </source>
</evidence>
<feature type="region of interest" description="Disordered" evidence="1">
    <location>
        <begin position="131"/>
        <end position="175"/>
    </location>
</feature>
<dbReference type="GO" id="GO:0015627">
    <property type="term" value="C:type II protein secretion system complex"/>
    <property type="evidence" value="ECO:0007669"/>
    <property type="project" value="TreeGrafter"/>
</dbReference>
<dbReference type="PANTHER" id="PTHR21180">
    <property type="entry name" value="ENDONUCLEASE/EXONUCLEASE/PHOSPHATASE FAMILY DOMAIN-CONTAINING PROTEIN 1"/>
    <property type="match status" value="1"/>
</dbReference>
<dbReference type="Proteomes" id="UP000182783">
    <property type="component" value="Unassembled WGS sequence"/>
</dbReference>